<feature type="compositionally biased region" description="Acidic residues" evidence="1">
    <location>
        <begin position="100"/>
        <end position="111"/>
    </location>
</feature>
<evidence type="ECO:0000313" key="3">
    <source>
        <dbReference type="Proteomes" id="UP001056384"/>
    </source>
</evidence>
<dbReference type="Proteomes" id="UP001056384">
    <property type="component" value="Chromosome 3"/>
</dbReference>
<organism evidence="2 3">
    <name type="scientific">Septoria linicola</name>
    <dbReference type="NCBI Taxonomy" id="215465"/>
    <lineage>
        <taxon>Eukaryota</taxon>
        <taxon>Fungi</taxon>
        <taxon>Dikarya</taxon>
        <taxon>Ascomycota</taxon>
        <taxon>Pezizomycotina</taxon>
        <taxon>Dothideomycetes</taxon>
        <taxon>Dothideomycetidae</taxon>
        <taxon>Mycosphaerellales</taxon>
        <taxon>Mycosphaerellaceae</taxon>
        <taxon>Septoria</taxon>
    </lineage>
</organism>
<sequence>MPIGQAQGTKITWDDTADKKLLMAMLKVASPSVPSFQEVAQVFGEGATAKALTNRWGKLKQQIEGSSAQKTPAKAKASTKPKAPPTSKGATKRKVMEGVTSDEDNEDDEESEVKPAKKVKVEKKSPEEDGEDWLV</sequence>
<dbReference type="AlphaFoldDB" id="A0A9Q9AS58"/>
<accession>A0A9Q9AS58</accession>
<feature type="compositionally biased region" description="Low complexity" evidence="1">
    <location>
        <begin position="66"/>
        <end position="89"/>
    </location>
</feature>
<protein>
    <submittedName>
        <fullName evidence="2">Uncharacterized protein</fullName>
    </submittedName>
</protein>
<gene>
    <name evidence="2" type="ORF">Slin15195_G048840</name>
</gene>
<dbReference type="EMBL" id="CP099420">
    <property type="protein sequence ID" value="USW51565.1"/>
    <property type="molecule type" value="Genomic_DNA"/>
</dbReference>
<reference evidence="2" key="1">
    <citation type="submission" date="2022-06" db="EMBL/GenBank/DDBJ databases">
        <title>Complete genome sequences of two strains of the flax pathogen Septoria linicola.</title>
        <authorList>
            <person name="Lapalu N."/>
            <person name="Simon A."/>
            <person name="Demenou B."/>
            <person name="Paumier D."/>
            <person name="Guillot M.-P."/>
            <person name="Gout L."/>
            <person name="Valade R."/>
        </authorList>
    </citation>
    <scope>NUCLEOTIDE SEQUENCE</scope>
    <source>
        <strain evidence="2">SE15195</strain>
    </source>
</reference>
<proteinExistence type="predicted"/>
<feature type="region of interest" description="Disordered" evidence="1">
    <location>
        <begin position="61"/>
        <end position="135"/>
    </location>
</feature>
<keyword evidence="3" id="KW-1185">Reference proteome</keyword>
<name>A0A9Q9AS58_9PEZI</name>
<evidence type="ECO:0000313" key="2">
    <source>
        <dbReference type="EMBL" id="USW51565.1"/>
    </source>
</evidence>
<evidence type="ECO:0000256" key="1">
    <source>
        <dbReference type="SAM" id="MobiDB-lite"/>
    </source>
</evidence>